<feature type="transmembrane region" description="Helical" evidence="6">
    <location>
        <begin position="12"/>
        <end position="36"/>
    </location>
</feature>
<protein>
    <submittedName>
        <fullName evidence="8">Battenin</fullName>
    </submittedName>
</protein>
<keyword evidence="5 6" id="KW-0472">Membrane</keyword>
<feature type="transmembrane region" description="Helical" evidence="6">
    <location>
        <begin position="73"/>
        <end position="94"/>
    </location>
</feature>
<comment type="subcellular location">
    <subcellularLocation>
        <location evidence="1">Endomembrane system</location>
        <topology evidence="1">Multi-pass membrane protein</topology>
    </subcellularLocation>
</comment>
<keyword evidence="3 6" id="KW-0812">Transmembrane</keyword>
<reference evidence="7" key="1">
    <citation type="submission" date="2012-09" db="EMBL/GenBank/DDBJ databases">
        <authorList>
            <person name="Martin A.A."/>
        </authorList>
    </citation>
    <scope>NUCLEOTIDE SEQUENCE</scope>
</reference>
<dbReference type="GO" id="GO:0005764">
    <property type="term" value="C:lysosome"/>
    <property type="evidence" value="ECO:0007669"/>
    <property type="project" value="TreeGrafter"/>
</dbReference>
<evidence type="ECO:0000256" key="4">
    <source>
        <dbReference type="ARBA" id="ARBA00022989"/>
    </source>
</evidence>
<reference evidence="8" key="2">
    <citation type="submission" date="2017-02" db="UniProtKB">
        <authorList>
            <consortium name="WormBaseParasite"/>
        </authorList>
    </citation>
    <scope>IDENTIFICATION</scope>
</reference>
<dbReference type="Pfam" id="PF02487">
    <property type="entry name" value="CLN3"/>
    <property type="match status" value="1"/>
</dbReference>
<dbReference type="AlphaFoldDB" id="A0A0K0DKI2"/>
<evidence type="ECO:0000256" key="2">
    <source>
        <dbReference type="ARBA" id="ARBA00022448"/>
    </source>
</evidence>
<dbReference type="STRING" id="6313.A0A0K0DKI2"/>
<accession>A0A0K0DKI2</accession>
<dbReference type="GO" id="GO:0012505">
    <property type="term" value="C:endomembrane system"/>
    <property type="evidence" value="ECO:0007669"/>
    <property type="project" value="UniProtKB-SubCell"/>
</dbReference>
<dbReference type="PANTHER" id="PTHR10981:SF0">
    <property type="entry name" value="BATTENIN"/>
    <property type="match status" value="1"/>
</dbReference>
<proteinExistence type="predicted"/>
<keyword evidence="7" id="KW-1185">Reference proteome</keyword>
<feature type="transmembrane region" description="Helical" evidence="6">
    <location>
        <begin position="114"/>
        <end position="132"/>
    </location>
</feature>
<keyword evidence="2" id="KW-0813">Transport</keyword>
<evidence type="ECO:0000313" key="8">
    <source>
        <dbReference type="WBParaSite" id="ACAC_0001201801-mRNA-1"/>
    </source>
</evidence>
<dbReference type="GO" id="GO:0007040">
    <property type="term" value="P:lysosome organization"/>
    <property type="evidence" value="ECO:0007669"/>
    <property type="project" value="TreeGrafter"/>
</dbReference>
<evidence type="ECO:0000256" key="6">
    <source>
        <dbReference type="SAM" id="Phobius"/>
    </source>
</evidence>
<dbReference type="WBParaSite" id="ACAC_0001201801-mRNA-1">
    <property type="protein sequence ID" value="ACAC_0001201801-mRNA-1"/>
    <property type="gene ID" value="ACAC_0001201801"/>
</dbReference>
<evidence type="ECO:0000256" key="5">
    <source>
        <dbReference type="ARBA" id="ARBA00023136"/>
    </source>
</evidence>
<dbReference type="InterPro" id="IPR003492">
    <property type="entry name" value="Battenin_disease_Cln3"/>
</dbReference>
<keyword evidence="4 6" id="KW-1133">Transmembrane helix</keyword>
<feature type="transmembrane region" description="Helical" evidence="6">
    <location>
        <begin position="48"/>
        <end position="67"/>
    </location>
</feature>
<feature type="transmembrane region" description="Helical" evidence="6">
    <location>
        <begin position="138"/>
        <end position="161"/>
    </location>
</feature>
<name>A0A0K0DKI2_ANGCA</name>
<dbReference type="GO" id="GO:0051453">
    <property type="term" value="P:regulation of intracellular pH"/>
    <property type="evidence" value="ECO:0007669"/>
    <property type="project" value="TreeGrafter"/>
</dbReference>
<evidence type="ECO:0000256" key="1">
    <source>
        <dbReference type="ARBA" id="ARBA00004127"/>
    </source>
</evidence>
<sequence>MQRITTRICSPISVGVVLIWLTVPGLTLKLVSPFFLHRIPYGSQFFRIRHFTICSLQVTALVMTALAESTPLALFGVSIASICGGLGETTYLGLAGHYSKLVYKPCSRHTISTWSSGTGAAAVIGSFLYAGLTDARLVALSSTQAILVMLVMPAIFAFTYVSTSPMS</sequence>
<dbReference type="GO" id="GO:0016020">
    <property type="term" value="C:membrane"/>
    <property type="evidence" value="ECO:0007669"/>
    <property type="project" value="InterPro"/>
</dbReference>
<organism evidence="7 8">
    <name type="scientific">Angiostrongylus cantonensis</name>
    <name type="common">Rat lungworm</name>
    <dbReference type="NCBI Taxonomy" id="6313"/>
    <lineage>
        <taxon>Eukaryota</taxon>
        <taxon>Metazoa</taxon>
        <taxon>Ecdysozoa</taxon>
        <taxon>Nematoda</taxon>
        <taxon>Chromadorea</taxon>
        <taxon>Rhabditida</taxon>
        <taxon>Rhabditina</taxon>
        <taxon>Rhabditomorpha</taxon>
        <taxon>Strongyloidea</taxon>
        <taxon>Metastrongylidae</taxon>
        <taxon>Angiostrongylus</taxon>
    </lineage>
</organism>
<evidence type="ECO:0000256" key="3">
    <source>
        <dbReference type="ARBA" id="ARBA00022692"/>
    </source>
</evidence>
<dbReference type="Proteomes" id="UP000035642">
    <property type="component" value="Unassembled WGS sequence"/>
</dbReference>
<evidence type="ECO:0000313" key="7">
    <source>
        <dbReference type="Proteomes" id="UP000035642"/>
    </source>
</evidence>
<dbReference type="PANTHER" id="PTHR10981">
    <property type="entry name" value="BATTENIN"/>
    <property type="match status" value="1"/>
</dbReference>